<dbReference type="EMBL" id="FOFJ01000097">
    <property type="protein sequence ID" value="SER81998.1"/>
    <property type="molecule type" value="Genomic_DNA"/>
</dbReference>
<gene>
    <name evidence="1" type="ORF">SAMN04244573_04388</name>
</gene>
<dbReference type="AlphaFoldDB" id="A0A1H9SAQ0"/>
<reference evidence="1 2" key="1">
    <citation type="submission" date="2016-10" db="EMBL/GenBank/DDBJ databases">
        <authorList>
            <person name="de Groot N.N."/>
        </authorList>
    </citation>
    <scope>NUCLEOTIDE SEQUENCE [LARGE SCALE GENOMIC DNA]</scope>
    <source>
        <strain evidence="1 2">DSM 378</strain>
    </source>
</reference>
<protein>
    <submittedName>
        <fullName evidence="1">Uncharacterized protein</fullName>
    </submittedName>
</protein>
<sequence>MGLSLDQFADEVRRDIEAFVADYRKKHEENPEHYPLELPDNNAGLWSEFFMDFHIRGKALDDH</sequence>
<name>A0A1H9SAQ0_9GAMM</name>
<dbReference type="Proteomes" id="UP000199267">
    <property type="component" value="Unassembled WGS sequence"/>
</dbReference>
<proteinExistence type="predicted"/>
<evidence type="ECO:0000313" key="1">
    <source>
        <dbReference type="EMBL" id="SER81998.1"/>
    </source>
</evidence>
<accession>A0A1H9SAQ0</accession>
<evidence type="ECO:0000313" key="2">
    <source>
        <dbReference type="Proteomes" id="UP000199267"/>
    </source>
</evidence>
<organism evidence="1 2">
    <name type="scientific">Azotobacter beijerinckii</name>
    <dbReference type="NCBI Taxonomy" id="170623"/>
    <lineage>
        <taxon>Bacteria</taxon>
        <taxon>Pseudomonadati</taxon>
        <taxon>Pseudomonadota</taxon>
        <taxon>Gammaproteobacteria</taxon>
        <taxon>Pseudomonadales</taxon>
        <taxon>Pseudomonadaceae</taxon>
        <taxon>Azotobacter</taxon>
    </lineage>
</organism>